<evidence type="ECO:0000313" key="2">
    <source>
        <dbReference type="EMBL" id="SPD87875.1"/>
    </source>
</evidence>
<reference evidence="2 3" key="1">
    <citation type="submission" date="2018-02" db="EMBL/GenBank/DDBJ databases">
        <authorList>
            <person name="Cohen D.B."/>
            <person name="Kent A.D."/>
        </authorList>
    </citation>
    <scope>NUCLEOTIDE SEQUENCE [LARGE SCALE GENOMIC DNA]</scope>
    <source>
        <strain evidence="2">1</strain>
    </source>
</reference>
<keyword evidence="3" id="KW-1185">Reference proteome</keyword>
<dbReference type="Proteomes" id="UP000238164">
    <property type="component" value="Chromosome 1"/>
</dbReference>
<accession>A0A2N9JIH8</accession>
<evidence type="ECO:0000256" key="1">
    <source>
        <dbReference type="SAM" id="Phobius"/>
    </source>
</evidence>
<keyword evidence="1" id="KW-1133">Transmembrane helix</keyword>
<feature type="transmembrane region" description="Helical" evidence="1">
    <location>
        <begin position="22"/>
        <end position="51"/>
    </location>
</feature>
<name>A0A2N9JIH8_9ACTN</name>
<evidence type="ECO:0000313" key="3">
    <source>
        <dbReference type="Proteomes" id="UP000238164"/>
    </source>
</evidence>
<organism evidence="2 3">
    <name type="scientific">Micropruina glycogenica</name>
    <dbReference type="NCBI Taxonomy" id="75385"/>
    <lineage>
        <taxon>Bacteria</taxon>
        <taxon>Bacillati</taxon>
        <taxon>Actinomycetota</taxon>
        <taxon>Actinomycetes</taxon>
        <taxon>Propionibacteriales</taxon>
        <taxon>Nocardioidaceae</taxon>
        <taxon>Micropruina</taxon>
    </lineage>
</organism>
<sequence length="172" mass="18652">MAESSPQKSRKRDGGSVSLTRFIVLVPAIGMMLGAITLTVVGAIEVFNTIVTAFGGHAEAKDYVIAFVEIADVFLLAVVLFIIAIGLYELFIDEISGLPDWLVFNSLDDLKSQLIGVVVVVLAVFFLAAPLRRRRAEPAVPGRRHRRGDRGAVAVSARQTLRPVERVEAPRG</sequence>
<dbReference type="PANTHER" id="PTHR31721:SF4">
    <property type="entry name" value="OS06G0710300 PROTEIN"/>
    <property type="match status" value="1"/>
</dbReference>
<gene>
    <name evidence="2" type="ORF">MPLG2_2845</name>
</gene>
<feature type="transmembrane region" description="Helical" evidence="1">
    <location>
        <begin position="112"/>
        <end position="131"/>
    </location>
</feature>
<dbReference type="PANTHER" id="PTHR31721">
    <property type="entry name" value="OS06G0710300 PROTEIN"/>
    <property type="match status" value="1"/>
</dbReference>
<keyword evidence="1" id="KW-0472">Membrane</keyword>
<feature type="transmembrane region" description="Helical" evidence="1">
    <location>
        <begin position="63"/>
        <end position="92"/>
    </location>
</feature>
<dbReference type="AlphaFoldDB" id="A0A2N9JIH8"/>
<dbReference type="OrthoDB" id="511404at2"/>
<dbReference type="EMBL" id="LT985188">
    <property type="protein sequence ID" value="SPD87875.1"/>
    <property type="molecule type" value="Genomic_DNA"/>
</dbReference>
<proteinExistence type="predicted"/>
<dbReference type="KEGG" id="mgg:MPLG2_2845"/>
<dbReference type="RefSeq" id="WP_105186509.1">
    <property type="nucleotide sequence ID" value="NZ_BAAAGO010000008.1"/>
</dbReference>
<dbReference type="Pfam" id="PF03350">
    <property type="entry name" value="UPF0114"/>
    <property type="match status" value="1"/>
</dbReference>
<dbReference type="InterPro" id="IPR005134">
    <property type="entry name" value="UPF0114"/>
</dbReference>
<protein>
    <submittedName>
        <fullName evidence="2">Uncharacterized protein</fullName>
    </submittedName>
</protein>
<keyword evidence="1" id="KW-0812">Transmembrane</keyword>